<dbReference type="InterPro" id="IPR050463">
    <property type="entry name" value="Gfo/Idh/MocA_oxidrdct_glycsds"/>
</dbReference>
<dbReference type="SUPFAM" id="SSF51735">
    <property type="entry name" value="NAD(P)-binding Rossmann-fold domains"/>
    <property type="match status" value="1"/>
</dbReference>
<dbReference type="Pfam" id="PF01408">
    <property type="entry name" value="GFO_IDH_MocA"/>
    <property type="match status" value="1"/>
</dbReference>
<feature type="domain" description="Gfo/Idh/MocA-like oxidoreductase N-terminal" evidence="2">
    <location>
        <begin position="36"/>
        <end position="112"/>
    </location>
</feature>
<dbReference type="InterPro" id="IPR036291">
    <property type="entry name" value="NAD(P)-bd_dom_sf"/>
</dbReference>
<evidence type="ECO:0000313" key="3">
    <source>
        <dbReference type="EMBL" id="SVC57040.1"/>
    </source>
</evidence>
<dbReference type="PANTHER" id="PTHR43818:SF11">
    <property type="entry name" value="BCDNA.GH03377"/>
    <property type="match status" value="1"/>
</dbReference>
<dbReference type="EMBL" id="UINC01098486">
    <property type="protein sequence ID" value="SVC57040.1"/>
    <property type="molecule type" value="Genomic_DNA"/>
</dbReference>
<sequence>MSVQDVAQWLFNSIRNSYFNYFEDYRKLKSSMSKYKVGIVGCGGIAHFHGNNYNRFDEFEIVSVADINQESVDQYAEEFSVSGKYTNYLNMFEEEDLDVVSVCTWQGTHAEI</sequence>
<dbReference type="AlphaFoldDB" id="A0A382N8H2"/>
<dbReference type="Gene3D" id="3.40.50.720">
    <property type="entry name" value="NAD(P)-binding Rossmann-like Domain"/>
    <property type="match status" value="1"/>
</dbReference>
<dbReference type="GO" id="GO:0016491">
    <property type="term" value="F:oxidoreductase activity"/>
    <property type="evidence" value="ECO:0007669"/>
    <property type="project" value="UniProtKB-KW"/>
</dbReference>
<dbReference type="GO" id="GO:0000166">
    <property type="term" value="F:nucleotide binding"/>
    <property type="evidence" value="ECO:0007669"/>
    <property type="project" value="InterPro"/>
</dbReference>
<evidence type="ECO:0000256" key="1">
    <source>
        <dbReference type="ARBA" id="ARBA00023002"/>
    </source>
</evidence>
<reference evidence="3" key="1">
    <citation type="submission" date="2018-05" db="EMBL/GenBank/DDBJ databases">
        <authorList>
            <person name="Lanie J.A."/>
            <person name="Ng W.-L."/>
            <person name="Kazmierczak K.M."/>
            <person name="Andrzejewski T.M."/>
            <person name="Davidsen T.M."/>
            <person name="Wayne K.J."/>
            <person name="Tettelin H."/>
            <person name="Glass J.I."/>
            <person name="Rusch D."/>
            <person name="Podicherti R."/>
            <person name="Tsui H.-C.T."/>
            <person name="Winkler M.E."/>
        </authorList>
    </citation>
    <scope>NUCLEOTIDE SEQUENCE</scope>
</reference>
<name>A0A382N8H2_9ZZZZ</name>
<dbReference type="PANTHER" id="PTHR43818">
    <property type="entry name" value="BCDNA.GH03377"/>
    <property type="match status" value="1"/>
</dbReference>
<proteinExistence type="predicted"/>
<accession>A0A382N8H2</accession>
<organism evidence="3">
    <name type="scientific">marine metagenome</name>
    <dbReference type="NCBI Taxonomy" id="408172"/>
    <lineage>
        <taxon>unclassified sequences</taxon>
        <taxon>metagenomes</taxon>
        <taxon>ecological metagenomes</taxon>
    </lineage>
</organism>
<gene>
    <name evidence="3" type="ORF">METZ01_LOCUS309894</name>
</gene>
<keyword evidence="1" id="KW-0560">Oxidoreductase</keyword>
<protein>
    <recommendedName>
        <fullName evidence="2">Gfo/Idh/MocA-like oxidoreductase N-terminal domain-containing protein</fullName>
    </recommendedName>
</protein>
<evidence type="ECO:0000259" key="2">
    <source>
        <dbReference type="Pfam" id="PF01408"/>
    </source>
</evidence>
<dbReference type="InterPro" id="IPR000683">
    <property type="entry name" value="Gfo/Idh/MocA-like_OxRdtase_N"/>
</dbReference>
<feature type="non-terminal residue" evidence="3">
    <location>
        <position position="112"/>
    </location>
</feature>